<protein>
    <recommendedName>
        <fullName evidence="1">DUF7785 domain-containing protein</fullName>
    </recommendedName>
</protein>
<name>H0EL33_GLAL7</name>
<dbReference type="EMBL" id="AGUE01000073">
    <property type="protein sequence ID" value="EHL00876.1"/>
    <property type="molecule type" value="Genomic_DNA"/>
</dbReference>
<comment type="caution">
    <text evidence="2">The sequence shown here is derived from an EMBL/GenBank/DDBJ whole genome shotgun (WGS) entry which is preliminary data.</text>
</comment>
<feature type="domain" description="DUF7785" evidence="1">
    <location>
        <begin position="33"/>
        <end position="59"/>
    </location>
</feature>
<dbReference type="InParanoid" id="H0EL33"/>
<accession>H0EL33</accession>
<evidence type="ECO:0000313" key="2">
    <source>
        <dbReference type="EMBL" id="EHL00876.1"/>
    </source>
</evidence>
<dbReference type="AlphaFoldDB" id="H0EL33"/>
<dbReference type="InterPro" id="IPR056687">
    <property type="entry name" value="DUF7785"/>
</dbReference>
<dbReference type="HOGENOM" id="CLU_2776143_0_0_1"/>
<dbReference type="Pfam" id="PF25009">
    <property type="entry name" value="DUF7785"/>
    <property type="match status" value="1"/>
</dbReference>
<keyword evidence="3" id="KW-1185">Reference proteome</keyword>
<evidence type="ECO:0000259" key="1">
    <source>
        <dbReference type="Pfam" id="PF25009"/>
    </source>
</evidence>
<organism evidence="2 3">
    <name type="scientific">Glarea lozoyensis (strain ATCC 74030 / MF5533)</name>
    <dbReference type="NCBI Taxonomy" id="1104152"/>
    <lineage>
        <taxon>Eukaryota</taxon>
        <taxon>Fungi</taxon>
        <taxon>Dikarya</taxon>
        <taxon>Ascomycota</taxon>
        <taxon>Pezizomycotina</taxon>
        <taxon>Leotiomycetes</taxon>
        <taxon>Helotiales</taxon>
        <taxon>Helotiaceae</taxon>
        <taxon>Glarea</taxon>
    </lineage>
</organism>
<proteinExistence type="predicted"/>
<evidence type="ECO:0000313" key="3">
    <source>
        <dbReference type="Proteomes" id="UP000005446"/>
    </source>
</evidence>
<dbReference type="Proteomes" id="UP000005446">
    <property type="component" value="Unassembled WGS sequence"/>
</dbReference>
<gene>
    <name evidence="2" type="ORF">M7I_3269</name>
</gene>
<reference evidence="2 3" key="1">
    <citation type="journal article" date="2012" name="Eukaryot. Cell">
        <title>Genome sequence of the fungus Glarea lozoyensis: the first genome sequence of a species from the Helotiaceae family.</title>
        <authorList>
            <person name="Youssar L."/>
            <person name="Gruening B.A."/>
            <person name="Erxleben A."/>
            <person name="Guenther S."/>
            <person name="Huettel W."/>
        </authorList>
    </citation>
    <scope>NUCLEOTIDE SEQUENCE [LARGE SCALE GENOMIC DNA]</scope>
    <source>
        <strain evidence="3">ATCC 74030 / MF5533</strain>
    </source>
</reference>
<sequence length="69" mass="7946">MKSFEEAVEIYEKDAIDPSLVSLDPAVEKSVEEKDVEEVLEGISELLETLNSYQRNRHLPGYIEPWHTV</sequence>